<evidence type="ECO:0000313" key="2">
    <source>
        <dbReference type="WBParaSite" id="L893_g23830.t1"/>
    </source>
</evidence>
<name>A0A1I7Z870_9BILA</name>
<proteinExistence type="predicted"/>
<sequence length="165" mass="18071">MLKIIVGGVFDNPTYKAIIAWSHRFVGPIMLASELYYVYRTPPALLSLACLLLPCLAHSSLRVPRTRSLAVTPPCGFSGEAVAIGYGLSPSLAAGPTLSFCRRDRFNVASSRASVMMSRLSARRVRPPKELRAATHYFVRESFLAAIYLLSRPLARLAASGRWSS</sequence>
<accession>A0A1I7Z870</accession>
<dbReference type="WBParaSite" id="L893_g23830.t1">
    <property type="protein sequence ID" value="L893_g23830.t1"/>
    <property type="gene ID" value="L893_g23830"/>
</dbReference>
<organism evidence="1 2">
    <name type="scientific">Steinernema glaseri</name>
    <dbReference type="NCBI Taxonomy" id="37863"/>
    <lineage>
        <taxon>Eukaryota</taxon>
        <taxon>Metazoa</taxon>
        <taxon>Ecdysozoa</taxon>
        <taxon>Nematoda</taxon>
        <taxon>Chromadorea</taxon>
        <taxon>Rhabditida</taxon>
        <taxon>Tylenchina</taxon>
        <taxon>Panagrolaimomorpha</taxon>
        <taxon>Strongyloidoidea</taxon>
        <taxon>Steinernematidae</taxon>
        <taxon>Steinernema</taxon>
    </lineage>
</organism>
<protein>
    <submittedName>
        <fullName evidence="2">Cytochrome b561 domain-containing protein</fullName>
    </submittedName>
</protein>
<dbReference type="AlphaFoldDB" id="A0A1I7Z870"/>
<dbReference type="Proteomes" id="UP000095287">
    <property type="component" value="Unplaced"/>
</dbReference>
<keyword evidence="1" id="KW-1185">Reference proteome</keyword>
<evidence type="ECO:0000313" key="1">
    <source>
        <dbReference type="Proteomes" id="UP000095287"/>
    </source>
</evidence>
<reference evidence="2" key="1">
    <citation type="submission" date="2016-11" db="UniProtKB">
        <authorList>
            <consortium name="WormBaseParasite"/>
        </authorList>
    </citation>
    <scope>IDENTIFICATION</scope>
</reference>